<dbReference type="InterPro" id="IPR036397">
    <property type="entry name" value="RNaseH_sf"/>
</dbReference>
<dbReference type="GO" id="GO:0006281">
    <property type="term" value="P:DNA repair"/>
    <property type="evidence" value="ECO:0007669"/>
    <property type="project" value="UniProtKB-KW"/>
</dbReference>
<evidence type="ECO:0000256" key="22">
    <source>
        <dbReference type="ARBA" id="ARBA00070703"/>
    </source>
</evidence>
<feature type="region of interest" description="Disordered" evidence="23">
    <location>
        <begin position="1"/>
        <end position="22"/>
    </location>
</feature>
<dbReference type="GO" id="GO:0005654">
    <property type="term" value="C:nucleoplasm"/>
    <property type="evidence" value="ECO:0007669"/>
    <property type="project" value="UniProtKB-SubCell"/>
</dbReference>
<evidence type="ECO:0000256" key="16">
    <source>
        <dbReference type="ARBA" id="ARBA00022843"/>
    </source>
</evidence>
<dbReference type="GO" id="GO:0071044">
    <property type="term" value="P:histone mRNA catabolic process"/>
    <property type="evidence" value="ECO:0007669"/>
    <property type="project" value="TreeGrafter"/>
</dbReference>
<comment type="cofactor">
    <cofactor evidence="1">
        <name>Mg(2+)</name>
        <dbReference type="ChEBI" id="CHEBI:18420"/>
    </cofactor>
</comment>
<keyword evidence="9" id="KW-0540">Nuclease</keyword>
<dbReference type="GO" id="GO:0003727">
    <property type="term" value="F:single-stranded RNA binding"/>
    <property type="evidence" value="ECO:0007669"/>
    <property type="project" value="TreeGrafter"/>
</dbReference>
<dbReference type="Pfam" id="PF00570">
    <property type="entry name" value="HRDC"/>
    <property type="match status" value="1"/>
</dbReference>
<evidence type="ECO:0000256" key="5">
    <source>
        <dbReference type="ARBA" id="ARBA00022490"/>
    </source>
</evidence>
<keyword evidence="7" id="KW-0698">rRNA processing</keyword>
<dbReference type="GO" id="GO:0071036">
    <property type="term" value="P:nuclear polyadenylation-dependent snoRNA catabolic process"/>
    <property type="evidence" value="ECO:0007669"/>
    <property type="project" value="TreeGrafter"/>
</dbReference>
<feature type="region of interest" description="Disordered" evidence="23">
    <location>
        <begin position="666"/>
        <end position="710"/>
    </location>
</feature>
<dbReference type="Pfam" id="PF01612">
    <property type="entry name" value="DNA_pol_A_exo1"/>
    <property type="match status" value="1"/>
</dbReference>
<evidence type="ECO:0000256" key="19">
    <source>
        <dbReference type="ARBA" id="ARBA00023242"/>
    </source>
</evidence>
<evidence type="ECO:0000256" key="4">
    <source>
        <dbReference type="ARBA" id="ARBA00004642"/>
    </source>
</evidence>
<feature type="compositionally biased region" description="Basic and acidic residues" evidence="23">
    <location>
        <begin position="1"/>
        <end position="12"/>
    </location>
</feature>
<comment type="subcellular location">
    <subcellularLocation>
        <location evidence="2">Cytoplasm</location>
    </subcellularLocation>
    <subcellularLocation>
        <location evidence="3">Nucleus</location>
        <location evidence="3">Nucleolus</location>
    </subcellularLocation>
    <subcellularLocation>
        <location evidence="4">Nucleus</location>
        <location evidence="4">Nucleoplasm</location>
    </subcellularLocation>
</comment>
<feature type="domain" description="HRDC" evidence="24">
    <location>
        <begin position="483"/>
        <end position="563"/>
    </location>
</feature>
<dbReference type="InterPro" id="IPR045092">
    <property type="entry name" value="Rrp6-like"/>
</dbReference>
<dbReference type="CDD" id="cd06147">
    <property type="entry name" value="Rrp6p_like_exo"/>
    <property type="match status" value="1"/>
</dbReference>
<dbReference type="GO" id="GO:0000175">
    <property type="term" value="F:3'-5'-RNA exonuclease activity"/>
    <property type="evidence" value="ECO:0007669"/>
    <property type="project" value="InterPro"/>
</dbReference>
<evidence type="ECO:0000256" key="12">
    <source>
        <dbReference type="ARBA" id="ARBA00022801"/>
    </source>
</evidence>
<keyword evidence="10" id="KW-0479">Metal-binding</keyword>
<feature type="compositionally biased region" description="Polar residues" evidence="23">
    <location>
        <begin position="786"/>
        <end position="796"/>
    </location>
</feature>
<dbReference type="Gene3D" id="1.10.150.80">
    <property type="entry name" value="HRDC domain"/>
    <property type="match status" value="1"/>
</dbReference>
<feature type="compositionally biased region" description="Polar residues" evidence="23">
    <location>
        <begin position="13"/>
        <end position="22"/>
    </location>
</feature>
<dbReference type="GO" id="GO:0071051">
    <property type="term" value="P:poly(A)-dependent snoRNA 3'-end processing"/>
    <property type="evidence" value="ECO:0007669"/>
    <property type="project" value="TreeGrafter"/>
</dbReference>
<evidence type="ECO:0000256" key="17">
    <source>
        <dbReference type="ARBA" id="ARBA00022884"/>
    </source>
</evidence>
<dbReference type="GO" id="GO:0000467">
    <property type="term" value="P:exonucleolytic trimming to generate mature 3'-end of 5.8S rRNA from tricistronic rRNA transcript (SSU-rRNA, 5.8S rRNA, LSU-rRNA)"/>
    <property type="evidence" value="ECO:0007669"/>
    <property type="project" value="InterPro"/>
</dbReference>
<evidence type="ECO:0000256" key="15">
    <source>
        <dbReference type="ARBA" id="ARBA00022842"/>
    </source>
</evidence>
<evidence type="ECO:0000256" key="14">
    <source>
        <dbReference type="ARBA" id="ARBA00022839"/>
    </source>
</evidence>
<dbReference type="PROSITE" id="PS50967">
    <property type="entry name" value="HRDC"/>
    <property type="match status" value="1"/>
</dbReference>
<dbReference type="GO" id="GO:0000166">
    <property type="term" value="F:nucleotide binding"/>
    <property type="evidence" value="ECO:0007669"/>
    <property type="project" value="InterPro"/>
</dbReference>
<protein>
    <recommendedName>
        <fullName evidence="22">Exosome complex component 10</fullName>
    </recommendedName>
</protein>
<dbReference type="GO" id="GO:0071037">
    <property type="term" value="P:nuclear polyadenylation-dependent snRNA catabolic process"/>
    <property type="evidence" value="ECO:0007669"/>
    <property type="project" value="TreeGrafter"/>
</dbReference>
<dbReference type="RefSeq" id="XP_066931209.1">
    <property type="nucleotide sequence ID" value="XM_067075108.1"/>
</dbReference>
<dbReference type="Proteomes" id="UP000594262">
    <property type="component" value="Unplaced"/>
</dbReference>
<reference evidence="25" key="1">
    <citation type="submission" date="2021-01" db="UniProtKB">
        <authorList>
            <consortium name="EnsemblMetazoa"/>
        </authorList>
    </citation>
    <scope>IDENTIFICATION</scope>
</reference>
<dbReference type="GO" id="GO:0005737">
    <property type="term" value="C:cytoplasm"/>
    <property type="evidence" value="ECO:0007669"/>
    <property type="project" value="UniProtKB-SubCell"/>
</dbReference>
<keyword evidence="18" id="KW-0234">DNA repair</keyword>
<proteinExistence type="inferred from homology"/>
<keyword evidence="19" id="KW-0539">Nucleus</keyword>
<dbReference type="Pfam" id="PF08066">
    <property type="entry name" value="PMC2NT"/>
    <property type="match status" value="1"/>
</dbReference>
<dbReference type="SMART" id="SM00341">
    <property type="entry name" value="HRDC"/>
    <property type="match status" value="1"/>
</dbReference>
<dbReference type="SMART" id="SM00474">
    <property type="entry name" value="35EXOc"/>
    <property type="match status" value="1"/>
</dbReference>
<dbReference type="EnsemblMetazoa" id="CLYHEMT016148.2">
    <property type="protein sequence ID" value="CLYHEMP016148.2"/>
    <property type="gene ID" value="CLYHEMG016148"/>
</dbReference>
<keyword evidence="5" id="KW-0963">Cytoplasm</keyword>
<dbReference type="GO" id="GO:0019219">
    <property type="term" value="P:regulation of nucleobase-containing compound metabolic process"/>
    <property type="evidence" value="ECO:0007669"/>
    <property type="project" value="UniProtKB-ARBA"/>
</dbReference>
<evidence type="ECO:0000256" key="18">
    <source>
        <dbReference type="ARBA" id="ARBA00023204"/>
    </source>
</evidence>
<dbReference type="SUPFAM" id="SSF53098">
    <property type="entry name" value="Ribonuclease H-like"/>
    <property type="match status" value="1"/>
</dbReference>
<dbReference type="InterPro" id="IPR049559">
    <property type="entry name" value="Rrp6p-like_exo"/>
</dbReference>
<dbReference type="GO" id="GO:0071038">
    <property type="term" value="P:TRAMP-dependent tRNA surveillance pathway"/>
    <property type="evidence" value="ECO:0007669"/>
    <property type="project" value="TreeGrafter"/>
</dbReference>
<dbReference type="GO" id="GO:0000176">
    <property type="term" value="C:nuclear exosome (RNase complex)"/>
    <property type="evidence" value="ECO:0007669"/>
    <property type="project" value="InterPro"/>
</dbReference>
<accession>A0A7M5X1L0</accession>
<evidence type="ECO:0000256" key="20">
    <source>
        <dbReference type="ARBA" id="ARBA00043957"/>
    </source>
</evidence>
<dbReference type="GO" id="GO:0071040">
    <property type="term" value="P:nuclear polyadenylation-dependent antisense transcript catabolic process"/>
    <property type="evidence" value="ECO:0007669"/>
    <property type="project" value="TreeGrafter"/>
</dbReference>
<organism evidence="25 26">
    <name type="scientific">Clytia hemisphaerica</name>
    <dbReference type="NCBI Taxonomy" id="252671"/>
    <lineage>
        <taxon>Eukaryota</taxon>
        <taxon>Metazoa</taxon>
        <taxon>Cnidaria</taxon>
        <taxon>Hydrozoa</taxon>
        <taxon>Hydroidolina</taxon>
        <taxon>Leptothecata</taxon>
        <taxon>Obeliida</taxon>
        <taxon>Clytiidae</taxon>
        <taxon>Clytia</taxon>
    </lineage>
</organism>
<dbReference type="FunFam" id="1.10.150.80:FF:000001">
    <property type="entry name" value="Putative exosome component 10"/>
    <property type="match status" value="1"/>
</dbReference>
<dbReference type="FunFam" id="3.30.420.10:FF:000022">
    <property type="entry name" value="Exosome component 10"/>
    <property type="match status" value="1"/>
</dbReference>
<comment type="subunit">
    <text evidence="21">Component of the RNA exosome complex. The catalytically inactive RNA exosome core complex (Exo-9) associates with the catalytic subunit EXOSC10/RRP6 (via its N-terminus). Exo-9 may associate with DIS3 to form the nucleolar exosome complex, or DIS3L to form the cytoplasmic exosome complex. The RNA exosome complex interacts with cofactors C1D/RRP47, MPHOSPH6/MPP6 and MTREX/MTR4. Interacts with MTREX; the interaction with MTREX mediates the association of MTREX with nuclear RNA exosomes. Part of the small subunit (SSU) processome, composed of more than 70 proteins and the RNA chaperone small nucleolar RNA (snoRNA) U3. Interacts with ALYREF/THOC4. Interacts with DHX36; this interaction occurs in a RNase-insensitive manner. Interacts with NRDE2. Interacts (via C-terminus) with USP36 (via C-terminus); the interaction is facilitated by the association with RNA and promotes sumoylation of EXOSC10.</text>
</comment>
<dbReference type="InterPro" id="IPR012588">
    <property type="entry name" value="Exosome-assoc_fac_Rrp6_N"/>
</dbReference>
<sequence>MASSEEKRDEQKNQPQIENNIFGKQNVKDYSQDVFKEVVKATQKGNAFASLLEEFPYWSSFPEFNEQCKEIGDKILNEISELFRHNAVQCGWTTTSRFVDTEERFERLVDGNDIMLESLGTFIDEANGVKKNEKPLVPLNAQSTPIVSSWNKQKNKNSGQSSFKLLLAKNIQRPQLKWLDKIDNSNTPFTPYIKTKPNAIKPLEEDEMSTEPVSDAVDNFIKQARKRNASISAVRHPYEHEISEFEPSEDEMERKDAQMYKSLDETEFHFVETNEQLTEMHKHLLQAHEVAIDLEHHSYRSFQGFVCLMQISTREKDFVVDTLALRDELYILNEVFTDPKILKVLHGADMDIGWLMRDFGLYIVNMFDTGQAARTLQEDRFSLAHLLKKHCDVNAQKQYQLADWRIRPLPEEMVRYAREDTHYLLYIYDCMRNQLMDRGNEMKNLIRSVYSKSASICLSLYEKPRFFTDSHWMAYQKYRGRLNQQQLECFRLLYEWRDKISREEDESYGYSLPNHMMFQIAENLPKEPPGVIACCNPVPPLVKQHLIDVHRLVLKAREYDPAENLQVTSDTSRNIRHEDSYDIDSRLDTGKTGFEIYSIIGPKIEQRIPALSAFEAMVKEHIELTEGKRKAKELLSILTSPFQQYLPNTGVPVKHPDQINKKWKEAITTKTTESPKIPTIEIESSSDDNVKLQSGNKKRKSDESEQEVQEVTIREMISGKRQKTSDDEMTYEDTVKDSSEYVPFDYSKANMRKFAANKKKNSQTEKPTIIQEPNKGKAMKTKVKNKSANQTMSFQR</sequence>
<name>A0A7M5X1L0_9CNID</name>
<evidence type="ECO:0000259" key="24">
    <source>
        <dbReference type="PROSITE" id="PS50967"/>
    </source>
</evidence>
<dbReference type="PANTHER" id="PTHR12124">
    <property type="entry name" value="POLYMYOSITIS/SCLERODERMA AUTOANTIGEN-RELATED"/>
    <property type="match status" value="1"/>
</dbReference>
<evidence type="ECO:0000313" key="25">
    <source>
        <dbReference type="EnsemblMetazoa" id="CLYHEMP016148.2"/>
    </source>
</evidence>
<evidence type="ECO:0000256" key="1">
    <source>
        <dbReference type="ARBA" id="ARBA00001946"/>
    </source>
</evidence>
<keyword evidence="14" id="KW-0269">Exonuclease</keyword>
<feature type="region of interest" description="Disordered" evidence="23">
    <location>
        <begin position="756"/>
        <end position="796"/>
    </location>
</feature>
<keyword evidence="26" id="KW-1185">Reference proteome</keyword>
<comment type="similarity">
    <text evidence="20">Belongs to the exosome component 10/RRP6 family.</text>
</comment>
<keyword evidence="8" id="KW-0597">Phosphoprotein</keyword>
<keyword evidence="12" id="KW-0378">Hydrolase</keyword>
<dbReference type="GO" id="GO:0071035">
    <property type="term" value="P:nuclear polyadenylation-dependent rRNA catabolic process"/>
    <property type="evidence" value="ECO:0007669"/>
    <property type="project" value="TreeGrafter"/>
</dbReference>
<dbReference type="OrthoDB" id="2250022at2759"/>
<evidence type="ECO:0000256" key="13">
    <source>
        <dbReference type="ARBA" id="ARBA00022835"/>
    </source>
</evidence>
<dbReference type="GO" id="GO:0005730">
    <property type="term" value="C:nucleolus"/>
    <property type="evidence" value="ECO:0007669"/>
    <property type="project" value="UniProtKB-SubCell"/>
</dbReference>
<evidence type="ECO:0000256" key="11">
    <source>
        <dbReference type="ARBA" id="ARBA00022763"/>
    </source>
</evidence>
<dbReference type="InterPro" id="IPR012337">
    <property type="entry name" value="RNaseH-like_sf"/>
</dbReference>
<evidence type="ECO:0000256" key="7">
    <source>
        <dbReference type="ARBA" id="ARBA00022552"/>
    </source>
</evidence>
<dbReference type="GO" id="GO:0071039">
    <property type="term" value="P:nuclear polyadenylation-dependent CUT catabolic process"/>
    <property type="evidence" value="ECO:0007669"/>
    <property type="project" value="TreeGrafter"/>
</dbReference>
<keyword evidence="6" id="KW-1017">Isopeptide bond</keyword>
<evidence type="ECO:0000256" key="21">
    <source>
        <dbReference type="ARBA" id="ARBA00065628"/>
    </source>
</evidence>
<dbReference type="InterPro" id="IPR044876">
    <property type="entry name" value="HRDC_dom_sf"/>
</dbReference>
<dbReference type="Gene3D" id="3.30.420.10">
    <property type="entry name" value="Ribonuclease H-like superfamily/Ribonuclease H"/>
    <property type="match status" value="1"/>
</dbReference>
<keyword evidence="11" id="KW-0227">DNA damage</keyword>
<evidence type="ECO:0000256" key="3">
    <source>
        <dbReference type="ARBA" id="ARBA00004604"/>
    </source>
</evidence>
<evidence type="ECO:0000256" key="10">
    <source>
        <dbReference type="ARBA" id="ARBA00022723"/>
    </source>
</evidence>
<evidence type="ECO:0000256" key="23">
    <source>
        <dbReference type="SAM" id="MobiDB-lite"/>
    </source>
</evidence>
<dbReference type="PANTHER" id="PTHR12124:SF47">
    <property type="entry name" value="EXOSOME COMPONENT 10"/>
    <property type="match status" value="1"/>
</dbReference>
<dbReference type="InterPro" id="IPR002121">
    <property type="entry name" value="HRDC_dom"/>
</dbReference>
<dbReference type="InterPro" id="IPR010997">
    <property type="entry name" value="HRDC-like_sf"/>
</dbReference>
<keyword evidence="17" id="KW-0694">RNA-binding</keyword>
<keyword evidence="15" id="KW-0460">Magnesium</keyword>
<evidence type="ECO:0000313" key="26">
    <source>
        <dbReference type="Proteomes" id="UP000594262"/>
    </source>
</evidence>
<dbReference type="GO" id="GO:0046872">
    <property type="term" value="F:metal ion binding"/>
    <property type="evidence" value="ECO:0007669"/>
    <property type="project" value="UniProtKB-KW"/>
</dbReference>
<evidence type="ECO:0000256" key="2">
    <source>
        <dbReference type="ARBA" id="ARBA00004496"/>
    </source>
</evidence>
<dbReference type="InterPro" id="IPR002562">
    <property type="entry name" value="3'-5'_exonuclease_dom"/>
</dbReference>
<dbReference type="AlphaFoldDB" id="A0A7M5X1L0"/>
<evidence type="ECO:0000256" key="8">
    <source>
        <dbReference type="ARBA" id="ARBA00022553"/>
    </source>
</evidence>
<keyword evidence="16" id="KW-0832">Ubl conjugation</keyword>
<keyword evidence="13" id="KW-0271">Exosome</keyword>
<dbReference type="SUPFAM" id="SSF47819">
    <property type="entry name" value="HRDC-like"/>
    <property type="match status" value="1"/>
</dbReference>
<evidence type="ECO:0000256" key="9">
    <source>
        <dbReference type="ARBA" id="ARBA00022722"/>
    </source>
</evidence>
<evidence type="ECO:0000256" key="6">
    <source>
        <dbReference type="ARBA" id="ARBA00022499"/>
    </source>
</evidence>
<dbReference type="GeneID" id="136818881"/>